<feature type="transmembrane region" description="Helical" evidence="5">
    <location>
        <begin position="157"/>
        <end position="186"/>
    </location>
</feature>
<dbReference type="SUPFAM" id="SSF57850">
    <property type="entry name" value="RING/U-box"/>
    <property type="match status" value="1"/>
</dbReference>
<keyword evidence="8" id="KW-1185">Reference proteome</keyword>
<evidence type="ECO:0000256" key="3">
    <source>
        <dbReference type="ARBA" id="ARBA00022833"/>
    </source>
</evidence>
<protein>
    <recommendedName>
        <fullName evidence="6">RING-CH-type domain-containing protein</fullName>
    </recommendedName>
</protein>
<dbReference type="EMBL" id="QEAP01000046">
    <property type="protein sequence ID" value="TPX76463.1"/>
    <property type="molecule type" value="Genomic_DNA"/>
</dbReference>
<feature type="compositionally biased region" description="Polar residues" evidence="4">
    <location>
        <begin position="31"/>
        <end position="46"/>
    </location>
</feature>
<dbReference type="GO" id="GO:0008270">
    <property type="term" value="F:zinc ion binding"/>
    <property type="evidence" value="ECO:0007669"/>
    <property type="project" value="UniProtKB-KW"/>
</dbReference>
<keyword evidence="5" id="KW-0472">Membrane</keyword>
<name>A0A507FJL2_9FUNG</name>
<dbReference type="InterPro" id="IPR013083">
    <property type="entry name" value="Znf_RING/FYVE/PHD"/>
</dbReference>
<dbReference type="Gene3D" id="3.30.40.10">
    <property type="entry name" value="Zinc/RING finger domain, C3HC4 (zinc finger)"/>
    <property type="match status" value="1"/>
</dbReference>
<keyword evidence="3" id="KW-0862">Zinc</keyword>
<sequence>MVHEAFIAAVTGQDDFCDDAPRLRGVGASADTANGDTMNGDTSNARDTGDLPGELKPTVAVKMCRICFDTDDDQDRFISDATVAYPGNDLHKDNLNGLGRLISPCKCKGTMKFVHLHCLNEWRKVNPTSASHFQCDQCGFKYHFERTKIAHILRNEAVVTTLTFLSFILLVFLAGFLGKLLIIFFLEQEAAAFSKISPDDLEDDLDRFLHKFMTHPKLFSLFSFDVTHFMSGAVIVGVVGSMSFVSLSFSSMRMRQFRHRDAHTAMLSIVIVIGIVRALWWVYKKVRGFAVKSLELMEKRILDVEDEV</sequence>
<keyword evidence="2" id="KW-0863">Zinc-finger</keyword>
<gene>
    <name evidence="7" type="ORF">CcCBS67573_g02250</name>
</gene>
<feature type="transmembrane region" description="Helical" evidence="5">
    <location>
        <begin position="262"/>
        <end position="283"/>
    </location>
</feature>
<keyword evidence="5" id="KW-1133">Transmembrane helix</keyword>
<evidence type="ECO:0000256" key="2">
    <source>
        <dbReference type="ARBA" id="ARBA00022771"/>
    </source>
</evidence>
<dbReference type="SMART" id="SM00744">
    <property type="entry name" value="RINGv"/>
    <property type="match status" value="1"/>
</dbReference>
<dbReference type="Pfam" id="PF12906">
    <property type="entry name" value="RINGv"/>
    <property type="match status" value="1"/>
</dbReference>
<proteinExistence type="predicted"/>
<organism evidence="7 8">
    <name type="scientific">Chytriomyces confervae</name>
    <dbReference type="NCBI Taxonomy" id="246404"/>
    <lineage>
        <taxon>Eukaryota</taxon>
        <taxon>Fungi</taxon>
        <taxon>Fungi incertae sedis</taxon>
        <taxon>Chytridiomycota</taxon>
        <taxon>Chytridiomycota incertae sedis</taxon>
        <taxon>Chytridiomycetes</taxon>
        <taxon>Chytridiales</taxon>
        <taxon>Chytriomycetaceae</taxon>
        <taxon>Chytriomyces</taxon>
    </lineage>
</organism>
<accession>A0A507FJL2</accession>
<evidence type="ECO:0000256" key="4">
    <source>
        <dbReference type="SAM" id="MobiDB-lite"/>
    </source>
</evidence>
<dbReference type="STRING" id="246404.A0A507FJL2"/>
<dbReference type="AlphaFoldDB" id="A0A507FJL2"/>
<dbReference type="PANTHER" id="PTHR46347">
    <property type="entry name" value="RING/FYVE/PHD ZINC FINGER SUPERFAMILY PROTEIN"/>
    <property type="match status" value="1"/>
</dbReference>
<evidence type="ECO:0000256" key="1">
    <source>
        <dbReference type="ARBA" id="ARBA00022723"/>
    </source>
</evidence>
<dbReference type="InterPro" id="IPR011016">
    <property type="entry name" value="Znf_RING-CH"/>
</dbReference>
<dbReference type="OrthoDB" id="264354at2759"/>
<reference evidence="7 8" key="1">
    <citation type="journal article" date="2019" name="Sci. Rep.">
        <title>Comparative genomics of chytrid fungi reveal insights into the obligate biotrophic and pathogenic lifestyle of Synchytrium endobioticum.</title>
        <authorList>
            <person name="van de Vossenberg B.T.L.H."/>
            <person name="Warris S."/>
            <person name="Nguyen H.D.T."/>
            <person name="van Gent-Pelzer M.P.E."/>
            <person name="Joly D.L."/>
            <person name="van de Geest H.C."/>
            <person name="Bonants P.J.M."/>
            <person name="Smith D.S."/>
            <person name="Levesque C.A."/>
            <person name="van der Lee T.A.J."/>
        </authorList>
    </citation>
    <scope>NUCLEOTIDE SEQUENCE [LARGE SCALE GENOMIC DNA]</scope>
    <source>
        <strain evidence="7 8">CBS 675.73</strain>
    </source>
</reference>
<keyword evidence="1" id="KW-0479">Metal-binding</keyword>
<evidence type="ECO:0000313" key="7">
    <source>
        <dbReference type="EMBL" id="TPX76463.1"/>
    </source>
</evidence>
<evidence type="ECO:0000313" key="8">
    <source>
        <dbReference type="Proteomes" id="UP000320333"/>
    </source>
</evidence>
<evidence type="ECO:0000256" key="5">
    <source>
        <dbReference type="SAM" id="Phobius"/>
    </source>
</evidence>
<comment type="caution">
    <text evidence="7">The sequence shown here is derived from an EMBL/GenBank/DDBJ whole genome shotgun (WGS) entry which is preliminary data.</text>
</comment>
<dbReference type="PROSITE" id="PS51292">
    <property type="entry name" value="ZF_RING_CH"/>
    <property type="match status" value="1"/>
</dbReference>
<dbReference type="Proteomes" id="UP000320333">
    <property type="component" value="Unassembled WGS sequence"/>
</dbReference>
<keyword evidence="5" id="KW-0812">Transmembrane</keyword>
<feature type="region of interest" description="Disordered" evidence="4">
    <location>
        <begin position="27"/>
        <end position="52"/>
    </location>
</feature>
<dbReference type="CDD" id="cd16495">
    <property type="entry name" value="RING_CH-C4HC3_MARCH"/>
    <property type="match status" value="1"/>
</dbReference>
<feature type="domain" description="RING-CH-type" evidence="6">
    <location>
        <begin position="56"/>
        <end position="145"/>
    </location>
</feature>
<evidence type="ECO:0000259" key="6">
    <source>
        <dbReference type="PROSITE" id="PS51292"/>
    </source>
</evidence>
<feature type="transmembrane region" description="Helical" evidence="5">
    <location>
        <begin position="229"/>
        <end position="250"/>
    </location>
</feature>
<dbReference type="PANTHER" id="PTHR46347:SF1">
    <property type="entry name" value="RING_FYVE_PHD ZINC FINGER SUPERFAMILY PROTEIN"/>
    <property type="match status" value="1"/>
</dbReference>